<dbReference type="GO" id="GO:0070985">
    <property type="term" value="C:transcription factor TFIIK complex"/>
    <property type="evidence" value="ECO:0007669"/>
    <property type="project" value="TreeGrafter"/>
</dbReference>
<dbReference type="Pfam" id="PF00069">
    <property type="entry name" value="Pkinase"/>
    <property type="match status" value="1"/>
</dbReference>
<accession>A0A1X0NSJ7</accession>
<dbReference type="GO" id="GO:0005737">
    <property type="term" value="C:cytoplasm"/>
    <property type="evidence" value="ECO:0007669"/>
    <property type="project" value="TreeGrafter"/>
</dbReference>
<keyword evidence="6" id="KW-0418">Kinase</keyword>
<dbReference type="SUPFAM" id="SSF56112">
    <property type="entry name" value="Protein kinase-like (PK-like)"/>
    <property type="match status" value="1"/>
</dbReference>
<evidence type="ECO:0000256" key="1">
    <source>
        <dbReference type="ARBA" id="ARBA00006485"/>
    </source>
</evidence>
<dbReference type="PROSITE" id="PS50011">
    <property type="entry name" value="PROTEIN_KINASE_DOM"/>
    <property type="match status" value="1"/>
</dbReference>
<feature type="binding site" evidence="8">
    <location>
        <position position="33"/>
    </location>
    <ligand>
        <name>ATP</name>
        <dbReference type="ChEBI" id="CHEBI:30616"/>
    </ligand>
</feature>
<dbReference type="PROSITE" id="PS00108">
    <property type="entry name" value="PROTEIN_KINASE_ST"/>
    <property type="match status" value="1"/>
</dbReference>
<dbReference type="PROSITE" id="PS00107">
    <property type="entry name" value="PROTEIN_KINASE_ATP"/>
    <property type="match status" value="1"/>
</dbReference>
<organism evidence="11 12">
    <name type="scientific">Trypanosoma theileri</name>
    <dbReference type="NCBI Taxonomy" id="67003"/>
    <lineage>
        <taxon>Eukaryota</taxon>
        <taxon>Discoba</taxon>
        <taxon>Euglenozoa</taxon>
        <taxon>Kinetoplastea</taxon>
        <taxon>Metakinetoplastina</taxon>
        <taxon>Trypanosomatida</taxon>
        <taxon>Trypanosomatidae</taxon>
        <taxon>Trypanosoma</taxon>
    </lineage>
</organism>
<dbReference type="GO" id="GO:0045944">
    <property type="term" value="P:positive regulation of transcription by RNA polymerase II"/>
    <property type="evidence" value="ECO:0007669"/>
    <property type="project" value="TreeGrafter"/>
</dbReference>
<evidence type="ECO:0000256" key="4">
    <source>
        <dbReference type="ARBA" id="ARBA00022679"/>
    </source>
</evidence>
<evidence type="ECO:0000256" key="5">
    <source>
        <dbReference type="ARBA" id="ARBA00022741"/>
    </source>
</evidence>
<comment type="caution">
    <text evidence="11">The sequence shown here is derived from an EMBL/GenBank/DDBJ whole genome shotgun (WGS) entry which is preliminary data.</text>
</comment>
<dbReference type="InterPro" id="IPR000719">
    <property type="entry name" value="Prot_kinase_dom"/>
</dbReference>
<keyword evidence="5 8" id="KW-0547">Nucleotide-binding</keyword>
<dbReference type="PANTHER" id="PTHR24056:SF0">
    <property type="entry name" value="CYCLIN-DEPENDENT KINASE 7"/>
    <property type="match status" value="1"/>
</dbReference>
<dbReference type="GeneID" id="39986921"/>
<dbReference type="SMART" id="SM00220">
    <property type="entry name" value="S_TKc"/>
    <property type="match status" value="1"/>
</dbReference>
<keyword evidence="12" id="KW-1185">Reference proteome</keyword>
<dbReference type="EC" id="2.7.11.23" evidence="2"/>
<dbReference type="FunFam" id="1.10.510.10:FF:000624">
    <property type="entry name" value="Mitogen-activated protein kinase"/>
    <property type="match status" value="1"/>
</dbReference>
<keyword evidence="3 9" id="KW-0723">Serine/threonine-protein kinase</keyword>
<dbReference type="RefSeq" id="XP_028881751.1">
    <property type="nucleotide sequence ID" value="XM_029027141.1"/>
</dbReference>
<dbReference type="InterPro" id="IPR050108">
    <property type="entry name" value="CDK"/>
</dbReference>
<dbReference type="InterPro" id="IPR008271">
    <property type="entry name" value="Ser/Thr_kinase_AS"/>
</dbReference>
<evidence type="ECO:0000256" key="6">
    <source>
        <dbReference type="ARBA" id="ARBA00022777"/>
    </source>
</evidence>
<dbReference type="Proteomes" id="UP000192257">
    <property type="component" value="Unassembled WGS sequence"/>
</dbReference>
<dbReference type="GO" id="GO:0008353">
    <property type="term" value="F:RNA polymerase II CTD heptapeptide repeat kinase activity"/>
    <property type="evidence" value="ECO:0007669"/>
    <property type="project" value="UniProtKB-EC"/>
</dbReference>
<reference evidence="11 12" key="1">
    <citation type="submission" date="2017-03" db="EMBL/GenBank/DDBJ databases">
        <title>An alternative strategy for trypanosome survival in the mammalian bloodstream revealed through genome and transcriptome analysis of the ubiquitous bovine parasite Trypanosoma (Megatrypanum) theileri.</title>
        <authorList>
            <person name="Kelly S."/>
            <person name="Ivens A."/>
            <person name="Mott A."/>
            <person name="O'Neill E."/>
            <person name="Emms D."/>
            <person name="Macleod O."/>
            <person name="Voorheis P."/>
            <person name="Matthews J."/>
            <person name="Matthews K."/>
            <person name="Carrington M."/>
        </authorList>
    </citation>
    <scope>NUCLEOTIDE SEQUENCE [LARGE SCALE GENOMIC DNA]</scope>
    <source>
        <strain evidence="11">Edinburgh</strain>
    </source>
</reference>
<name>A0A1X0NSJ7_9TRYP</name>
<evidence type="ECO:0000256" key="3">
    <source>
        <dbReference type="ARBA" id="ARBA00022527"/>
    </source>
</evidence>
<keyword evidence="7 8" id="KW-0067">ATP-binding</keyword>
<evidence type="ECO:0000313" key="11">
    <source>
        <dbReference type="EMBL" id="ORC87685.1"/>
    </source>
</evidence>
<evidence type="ECO:0000256" key="8">
    <source>
        <dbReference type="PROSITE-ProRule" id="PRU10141"/>
    </source>
</evidence>
<dbReference type="PANTHER" id="PTHR24056">
    <property type="entry name" value="CELL DIVISION PROTEIN KINASE"/>
    <property type="match status" value="1"/>
</dbReference>
<dbReference type="Gene3D" id="3.30.200.20">
    <property type="entry name" value="Phosphorylase Kinase, domain 1"/>
    <property type="match status" value="1"/>
</dbReference>
<evidence type="ECO:0000256" key="9">
    <source>
        <dbReference type="RuleBase" id="RU000304"/>
    </source>
</evidence>
<dbReference type="GO" id="GO:0005524">
    <property type="term" value="F:ATP binding"/>
    <property type="evidence" value="ECO:0007669"/>
    <property type="project" value="UniProtKB-UniRule"/>
</dbReference>
<feature type="domain" description="Protein kinase" evidence="10">
    <location>
        <begin position="4"/>
        <end position="289"/>
    </location>
</feature>
<evidence type="ECO:0000256" key="2">
    <source>
        <dbReference type="ARBA" id="ARBA00012409"/>
    </source>
</evidence>
<dbReference type="InterPro" id="IPR011009">
    <property type="entry name" value="Kinase-like_dom_sf"/>
</dbReference>
<dbReference type="STRING" id="67003.A0A1X0NSJ7"/>
<dbReference type="OrthoDB" id="240895at2759"/>
<gene>
    <name evidence="11" type="ORF">TM35_000212910</name>
</gene>
<evidence type="ECO:0000313" key="12">
    <source>
        <dbReference type="Proteomes" id="UP000192257"/>
    </source>
</evidence>
<protein>
    <recommendedName>
        <fullName evidence="2">[RNA-polymerase]-subunit kinase</fullName>
        <ecNumber evidence="2">2.7.11.23</ecNumber>
    </recommendedName>
</protein>
<dbReference type="AlphaFoldDB" id="A0A1X0NSJ7"/>
<dbReference type="GO" id="GO:0004693">
    <property type="term" value="F:cyclin-dependent protein serine/threonine kinase activity"/>
    <property type="evidence" value="ECO:0007669"/>
    <property type="project" value="TreeGrafter"/>
</dbReference>
<dbReference type="InterPro" id="IPR017441">
    <property type="entry name" value="Protein_kinase_ATP_BS"/>
</dbReference>
<dbReference type="VEuPathDB" id="TriTrypDB:TM35_000212910"/>
<proteinExistence type="inferred from homology"/>
<comment type="similarity">
    <text evidence="1">Belongs to the protein kinase superfamily. CMGC Ser/Thr protein kinase family. CDC2/CDKX subfamily.</text>
</comment>
<keyword evidence="4" id="KW-0808">Transferase</keyword>
<sequence>MDQFILGPPIGEGRFGVVRAALIKESGAPVAIKMITLSRLDEGIPHPVARELLVAMRLKHPYIVHTHDVFPCGCAIALVMERCTTDLGTMLSGRSASNPLPSQNAKKLFKMLLSAVAYMHKEGILHRDVKPSNCFLTRDGVLRLGDFGLSRIWDMDESMTHEVVSRWYRAPELLLGQRRYGPEIDMWSVGCVFAELLRGYGGAFFAGDGDIRQLSKIFEVLGTPTSSSWPTAVHLPDWGKVHFEKRNPRPLREFFPEASTSALELLQRLICLDPLRRINAIEALHHDYFMEYPT</sequence>
<dbReference type="Gene3D" id="1.10.510.10">
    <property type="entry name" value="Transferase(Phosphotransferase) domain 1"/>
    <property type="match status" value="1"/>
</dbReference>
<evidence type="ECO:0000259" key="10">
    <source>
        <dbReference type="PROSITE" id="PS50011"/>
    </source>
</evidence>
<dbReference type="EMBL" id="NBCO01000021">
    <property type="protein sequence ID" value="ORC87685.1"/>
    <property type="molecule type" value="Genomic_DNA"/>
</dbReference>
<evidence type="ECO:0000256" key="7">
    <source>
        <dbReference type="ARBA" id="ARBA00022840"/>
    </source>
</evidence>